<feature type="transmembrane region" description="Helical" evidence="5">
    <location>
        <begin position="208"/>
        <end position="232"/>
    </location>
</feature>
<dbReference type="Gene3D" id="1.20.1740.10">
    <property type="entry name" value="Amino acid/polyamine transporter I"/>
    <property type="match status" value="1"/>
</dbReference>
<evidence type="ECO:0000256" key="5">
    <source>
        <dbReference type="SAM" id="Phobius"/>
    </source>
</evidence>
<feature type="transmembrane region" description="Helical" evidence="5">
    <location>
        <begin position="351"/>
        <end position="371"/>
    </location>
</feature>
<dbReference type="PANTHER" id="PTHR47704">
    <property type="entry name" value="POTASSIUM TRANSPORTER KIMA"/>
    <property type="match status" value="1"/>
</dbReference>
<keyword evidence="3 5" id="KW-1133">Transmembrane helix</keyword>
<dbReference type="OrthoDB" id="9759676at2"/>
<dbReference type="GO" id="GO:0016020">
    <property type="term" value="C:membrane"/>
    <property type="evidence" value="ECO:0007669"/>
    <property type="project" value="UniProtKB-SubCell"/>
</dbReference>
<dbReference type="RefSeq" id="WP_126719078.1">
    <property type="nucleotide sequence ID" value="NZ_RWJF01000001.1"/>
</dbReference>
<dbReference type="GO" id="GO:0022857">
    <property type="term" value="F:transmembrane transporter activity"/>
    <property type="evidence" value="ECO:0007669"/>
    <property type="project" value="InterPro"/>
</dbReference>
<evidence type="ECO:0000256" key="2">
    <source>
        <dbReference type="ARBA" id="ARBA00022692"/>
    </source>
</evidence>
<feature type="transmembrane region" description="Helical" evidence="5">
    <location>
        <begin position="377"/>
        <end position="400"/>
    </location>
</feature>
<protein>
    <submittedName>
        <fullName evidence="6">APC family permease</fullName>
    </submittedName>
</protein>
<feature type="transmembrane region" description="Helical" evidence="5">
    <location>
        <begin position="165"/>
        <end position="188"/>
    </location>
</feature>
<feature type="transmembrane region" description="Helical" evidence="5">
    <location>
        <begin position="303"/>
        <end position="330"/>
    </location>
</feature>
<comment type="caution">
    <text evidence="6">The sequence shown here is derived from an EMBL/GenBank/DDBJ whole genome shotgun (WGS) entry which is preliminary data.</text>
</comment>
<comment type="subcellular location">
    <subcellularLocation>
        <location evidence="1">Membrane</location>
        <topology evidence="1">Multi-pass membrane protein</topology>
    </subcellularLocation>
</comment>
<gene>
    <name evidence="6" type="ORF">HMF7854_10685</name>
</gene>
<feature type="transmembrane region" description="Helical" evidence="5">
    <location>
        <begin position="412"/>
        <end position="432"/>
    </location>
</feature>
<keyword evidence="4 5" id="KW-0472">Membrane</keyword>
<dbReference type="InterPro" id="IPR053153">
    <property type="entry name" value="APC_K+_Transporter"/>
</dbReference>
<name>A0A429VBB9_9SPHN</name>
<proteinExistence type="predicted"/>
<feature type="transmembrane region" description="Helical" evidence="5">
    <location>
        <begin position="49"/>
        <end position="77"/>
    </location>
</feature>
<keyword evidence="7" id="KW-1185">Reference proteome</keyword>
<evidence type="ECO:0000313" key="7">
    <source>
        <dbReference type="Proteomes" id="UP000274661"/>
    </source>
</evidence>
<feature type="transmembrane region" description="Helical" evidence="5">
    <location>
        <begin position="141"/>
        <end position="158"/>
    </location>
</feature>
<sequence>MTILDLLFGRRLANREGEQRKIGWVEGVPAMGLDGLGSSSYGPEAALTIMIPLGALSLAYVGWVIAPIILLLAVLYVSYRQVILAYPTNGGAYTVAKENLGPLASQLAAASLMLDYILNVAVGISAGVGALTSSVPFLHPYTLPLCLGILLLVAVANLRGTREAGWLFALPTYVFILSFLGLIGWALVRLAVHGGTPTPVVAPPPLGPAAAGASLWLLVRAFAAGCTAMTGVEAVSNGVNAFREPVVDQARRTLTIICLVLGLLLAGIAAVAHAYGLGAMDQTKAGYQSVLSQLAGAIAGRGLIYYVAMTSLLAVLCLSANTSFVGFPRVCNLVARDDFLPRAFAVSDRRLVYSAGVILLTATAGGLLVLFDGITDRLIPLFAIGAFLTFTLSQTGMVAHWRRQKGRNLHRLAINSLGAVTTIAALLVITAAKFLEGAWLVTLAIPLVVLLMRSIHRYYERQDKVLASHGEFSVDEHEPPTVMVAYEERNRITDRALRFAMTLSPDVLAVHLLRLEGPNHEEDIAAVRDRFEREISGPLERAGAATPRLMMVPAPFREIHGPLLELVEKIDEATPGRSVAIIIPELVPRHWWQKLLHGRRAAQLRTALMEHAGPRLMIVSSPWRGTR</sequence>
<keyword evidence="2 5" id="KW-0812">Transmembrane</keyword>
<dbReference type="PANTHER" id="PTHR47704:SF1">
    <property type="entry name" value="POTASSIUM TRANSPORTER KIMA"/>
    <property type="match status" value="1"/>
</dbReference>
<dbReference type="EMBL" id="RWJF01000001">
    <property type="protein sequence ID" value="RST31251.1"/>
    <property type="molecule type" value="Genomic_DNA"/>
</dbReference>
<reference evidence="6 7" key="1">
    <citation type="submission" date="2018-12" db="EMBL/GenBank/DDBJ databases">
        <title>Sphingomonas sp. HMF7854 Genome sequencing and assembly.</title>
        <authorList>
            <person name="Cha I."/>
            <person name="Kang H."/>
            <person name="Kim H."/>
            <person name="Kang J."/>
            <person name="Joh K."/>
        </authorList>
    </citation>
    <scope>NUCLEOTIDE SEQUENCE [LARGE SCALE GENOMIC DNA]</scope>
    <source>
        <strain evidence="6 7">HMF7854</strain>
    </source>
</reference>
<feature type="transmembrane region" description="Helical" evidence="5">
    <location>
        <begin position="438"/>
        <end position="455"/>
    </location>
</feature>
<organism evidence="6 7">
    <name type="scientific">Sphingomonas ginkgonis</name>
    <dbReference type="NCBI Taxonomy" id="2315330"/>
    <lineage>
        <taxon>Bacteria</taxon>
        <taxon>Pseudomonadati</taxon>
        <taxon>Pseudomonadota</taxon>
        <taxon>Alphaproteobacteria</taxon>
        <taxon>Sphingomonadales</taxon>
        <taxon>Sphingomonadaceae</taxon>
        <taxon>Sphingomonas</taxon>
    </lineage>
</organism>
<dbReference type="Proteomes" id="UP000274661">
    <property type="component" value="Unassembled WGS sequence"/>
</dbReference>
<evidence type="ECO:0000256" key="3">
    <source>
        <dbReference type="ARBA" id="ARBA00022989"/>
    </source>
</evidence>
<feature type="transmembrane region" description="Helical" evidence="5">
    <location>
        <begin position="253"/>
        <end position="275"/>
    </location>
</feature>
<evidence type="ECO:0000256" key="4">
    <source>
        <dbReference type="ARBA" id="ARBA00023136"/>
    </source>
</evidence>
<evidence type="ECO:0000256" key="1">
    <source>
        <dbReference type="ARBA" id="ARBA00004141"/>
    </source>
</evidence>
<accession>A0A429VBB9</accession>
<dbReference type="AlphaFoldDB" id="A0A429VBB9"/>
<dbReference type="InterPro" id="IPR002293">
    <property type="entry name" value="AA/rel_permease1"/>
</dbReference>
<evidence type="ECO:0000313" key="6">
    <source>
        <dbReference type="EMBL" id="RST31251.1"/>
    </source>
</evidence>
<dbReference type="Pfam" id="PF13520">
    <property type="entry name" value="AA_permease_2"/>
    <property type="match status" value="1"/>
</dbReference>